<dbReference type="Gene3D" id="3.40.50.80">
    <property type="entry name" value="Nucleotide-binding domain of ferredoxin-NADP reductase (FNR) module"/>
    <property type="match status" value="1"/>
</dbReference>
<name>A0A7Y9IVY4_9BURK</name>
<dbReference type="PANTHER" id="PTHR30157">
    <property type="entry name" value="FERRIC REDUCTASE, NADPH-DEPENDENT"/>
    <property type="match status" value="1"/>
</dbReference>
<sequence length="339" mass="35895">MSTPQSARTDSSTTDSSTTDSRTTDSGTTDSGTTESRTADATPARGVRRVRHELKMRLLQVRRVEHVTPRLLRVTLAGDDLEGFTSAAFDDHVKVFFPAPGQDQPDLPQLGPNGPTGPGGPDATDTPPAARRDYTPRRYDPATRELDIEFALHGHGPAAEWAAQATAGQYLGIGGPRGSMVMEGDFDGYLMVGDETALPAIARRLDELPAGARVCVVAEVADAQEEQTFRTLADLTVRWVHRGASDDAGDNAAAGKAAVQAAAGDAAIGQAAAGDAVVAALRDLRLPDGDIYAWVAAESSVAKAVRAYLVGERGLNKVWVKAAGYWRRGAEATHDKHED</sequence>
<evidence type="ECO:0000256" key="1">
    <source>
        <dbReference type="ARBA" id="ARBA00035644"/>
    </source>
</evidence>
<dbReference type="PANTHER" id="PTHR30157:SF0">
    <property type="entry name" value="NADPH-DEPENDENT FERRIC-CHELATE REDUCTASE"/>
    <property type="match status" value="1"/>
</dbReference>
<dbReference type="EMBL" id="JACBYR010000001">
    <property type="protein sequence ID" value="NYE83785.1"/>
    <property type="molecule type" value="Genomic_DNA"/>
</dbReference>
<dbReference type="InterPro" id="IPR007037">
    <property type="entry name" value="SIP_rossman_dom"/>
</dbReference>
<dbReference type="Pfam" id="PF04954">
    <property type="entry name" value="SIP"/>
    <property type="match status" value="1"/>
</dbReference>
<dbReference type="Gene3D" id="2.40.30.10">
    <property type="entry name" value="Translation factors"/>
    <property type="match status" value="1"/>
</dbReference>
<dbReference type="CDD" id="cd06193">
    <property type="entry name" value="siderophore_interacting"/>
    <property type="match status" value="1"/>
</dbReference>
<reference evidence="4 5" key="1">
    <citation type="submission" date="2020-07" db="EMBL/GenBank/DDBJ databases">
        <title>Genomic Encyclopedia of Type Strains, Phase IV (KMG-V): Genome sequencing to study the core and pangenomes of soil and plant-associated prokaryotes.</title>
        <authorList>
            <person name="Whitman W."/>
        </authorList>
    </citation>
    <scope>NUCLEOTIDE SEQUENCE [LARGE SCALE GENOMIC DNA]</scope>
    <source>
        <strain evidence="4 5">SAS40</strain>
    </source>
</reference>
<evidence type="ECO:0000313" key="4">
    <source>
        <dbReference type="EMBL" id="NYE83785.1"/>
    </source>
</evidence>
<dbReference type="InterPro" id="IPR039261">
    <property type="entry name" value="FNR_nucleotide-bd"/>
</dbReference>
<dbReference type="GO" id="GO:0016491">
    <property type="term" value="F:oxidoreductase activity"/>
    <property type="evidence" value="ECO:0007669"/>
    <property type="project" value="InterPro"/>
</dbReference>
<dbReference type="InterPro" id="IPR013113">
    <property type="entry name" value="SIP_FAD-bd"/>
</dbReference>
<dbReference type="Proteomes" id="UP000542125">
    <property type="component" value="Unassembled WGS sequence"/>
</dbReference>
<dbReference type="SUPFAM" id="SSF63380">
    <property type="entry name" value="Riboflavin synthase domain-like"/>
    <property type="match status" value="1"/>
</dbReference>
<feature type="region of interest" description="Disordered" evidence="2">
    <location>
        <begin position="1"/>
        <end position="48"/>
    </location>
</feature>
<organism evidence="4 5">
    <name type="scientific">Pigmentiphaga litoralis</name>
    <dbReference type="NCBI Taxonomy" id="516702"/>
    <lineage>
        <taxon>Bacteria</taxon>
        <taxon>Pseudomonadati</taxon>
        <taxon>Pseudomonadota</taxon>
        <taxon>Betaproteobacteria</taxon>
        <taxon>Burkholderiales</taxon>
        <taxon>Alcaligenaceae</taxon>
        <taxon>Pigmentiphaga</taxon>
    </lineage>
</organism>
<gene>
    <name evidence="4" type="ORF">FHW18_003056</name>
</gene>
<dbReference type="InterPro" id="IPR017927">
    <property type="entry name" value="FAD-bd_FR_type"/>
</dbReference>
<feature type="compositionally biased region" description="Low complexity" evidence="2">
    <location>
        <begin position="9"/>
        <end position="36"/>
    </location>
</feature>
<evidence type="ECO:0000256" key="2">
    <source>
        <dbReference type="SAM" id="MobiDB-lite"/>
    </source>
</evidence>
<proteinExistence type="inferred from homology"/>
<dbReference type="InterPro" id="IPR017938">
    <property type="entry name" value="Riboflavin_synthase-like_b-brl"/>
</dbReference>
<dbReference type="AlphaFoldDB" id="A0A7Y9IVY4"/>
<evidence type="ECO:0000259" key="3">
    <source>
        <dbReference type="PROSITE" id="PS51384"/>
    </source>
</evidence>
<comment type="similarity">
    <text evidence="1">Belongs to the SIP oxidoreductase family.</text>
</comment>
<protein>
    <submittedName>
        <fullName evidence="4">NADPH-dependent ferric siderophore reductase</fullName>
    </submittedName>
</protein>
<dbReference type="PROSITE" id="PS51384">
    <property type="entry name" value="FAD_FR"/>
    <property type="match status" value="1"/>
</dbReference>
<keyword evidence="5" id="KW-1185">Reference proteome</keyword>
<dbReference type="InterPro" id="IPR039374">
    <property type="entry name" value="SIP_fam"/>
</dbReference>
<feature type="region of interest" description="Disordered" evidence="2">
    <location>
        <begin position="98"/>
        <end position="137"/>
    </location>
</feature>
<evidence type="ECO:0000313" key="5">
    <source>
        <dbReference type="Proteomes" id="UP000542125"/>
    </source>
</evidence>
<comment type="caution">
    <text evidence="4">The sequence shown here is derived from an EMBL/GenBank/DDBJ whole genome shotgun (WGS) entry which is preliminary data.</text>
</comment>
<accession>A0A7Y9IVY4</accession>
<dbReference type="Pfam" id="PF08021">
    <property type="entry name" value="FAD_binding_9"/>
    <property type="match status" value="1"/>
</dbReference>
<feature type="domain" description="FAD-binding FR-type" evidence="3">
    <location>
        <begin position="51"/>
        <end position="183"/>
    </location>
</feature>